<feature type="region of interest" description="Disordered" evidence="1">
    <location>
        <begin position="114"/>
        <end position="140"/>
    </location>
</feature>
<organism evidence="3 4">
    <name type="scientific">Purpureocillium lilacinum</name>
    <name type="common">Paecilomyces lilacinus</name>
    <dbReference type="NCBI Taxonomy" id="33203"/>
    <lineage>
        <taxon>Eukaryota</taxon>
        <taxon>Fungi</taxon>
        <taxon>Dikarya</taxon>
        <taxon>Ascomycota</taxon>
        <taxon>Pezizomycotina</taxon>
        <taxon>Sordariomycetes</taxon>
        <taxon>Hypocreomycetidae</taxon>
        <taxon>Hypocreales</taxon>
        <taxon>Ophiocordycipitaceae</taxon>
        <taxon>Purpureocillium</taxon>
    </lineage>
</organism>
<protein>
    <submittedName>
        <fullName evidence="3">Uncharacterized protein</fullName>
    </submittedName>
</protein>
<comment type="caution">
    <text evidence="3">The sequence shown here is derived from an EMBL/GenBank/DDBJ whole genome shotgun (WGS) entry which is preliminary data.</text>
</comment>
<keyword evidence="5" id="KW-1185">Reference proteome</keyword>
<accession>A0A2U3E5I5</accession>
<name>A0A2U3E5I5_PURLI</name>
<evidence type="ECO:0000313" key="3">
    <source>
        <dbReference type="EMBL" id="PWI69749.1"/>
    </source>
</evidence>
<feature type="region of interest" description="Disordered" evidence="1">
    <location>
        <begin position="182"/>
        <end position="215"/>
    </location>
</feature>
<feature type="region of interest" description="Disordered" evidence="1">
    <location>
        <begin position="245"/>
        <end position="329"/>
    </location>
</feature>
<evidence type="ECO:0000256" key="1">
    <source>
        <dbReference type="SAM" id="MobiDB-lite"/>
    </source>
</evidence>
<dbReference type="Proteomes" id="UP001287286">
    <property type="component" value="Unassembled WGS sequence"/>
</dbReference>
<feature type="compositionally biased region" description="Basic and acidic residues" evidence="1">
    <location>
        <begin position="124"/>
        <end position="136"/>
    </location>
</feature>
<reference evidence="3 4" key="2">
    <citation type="journal article" date="2016" name="Front. Microbiol.">
        <title>Genome and transcriptome sequences reveal the specific parasitism of the nematophagous Purpureocillium lilacinum 36-1.</title>
        <authorList>
            <person name="Xie J."/>
            <person name="Li S."/>
            <person name="Mo C."/>
            <person name="Xiao X."/>
            <person name="Peng D."/>
            <person name="Wang G."/>
            <person name="Xiao Y."/>
        </authorList>
    </citation>
    <scope>NUCLEOTIDE SEQUENCE [LARGE SCALE GENOMIC DNA]</scope>
    <source>
        <strain evidence="3 4">36-1</strain>
    </source>
</reference>
<proteinExistence type="predicted"/>
<evidence type="ECO:0000313" key="5">
    <source>
        <dbReference type="Proteomes" id="UP001287286"/>
    </source>
</evidence>
<feature type="compositionally biased region" description="Polar residues" evidence="1">
    <location>
        <begin position="251"/>
        <end position="264"/>
    </location>
</feature>
<reference evidence="3" key="1">
    <citation type="submission" date="2015-05" db="EMBL/GenBank/DDBJ databases">
        <authorList>
            <person name="Wang D.B."/>
            <person name="Wang M."/>
        </authorList>
    </citation>
    <scope>NUCLEOTIDE SEQUENCE</scope>
    <source>
        <strain evidence="3">36-1</strain>
    </source>
</reference>
<dbReference type="Proteomes" id="UP000245956">
    <property type="component" value="Unassembled WGS sequence"/>
</dbReference>
<feature type="region of interest" description="Disordered" evidence="1">
    <location>
        <begin position="1"/>
        <end position="38"/>
    </location>
</feature>
<sequence>MRCGAFCEQPSPPTARAKKAMRRPLPVASGAQRDGRTPCFTCLRAEPSVGEKQGGNSSSQQILRRDSIRIGSRGLFVNHHSQNLGSCKLGGAVRAGARRPRLMEREREKMQILTPGPKLDSGNDIDRPLRDQRAHDDDEDDEGVAVWWGVGLGCAAANPDRANLEGPFALADGCLLAGPRPPQQQRANVDMGTPGVAVSSRRTRGGGDQITETPGSFLSRRHHVHLAEPDEWHLWVTHASSVRLDQPGRATGSQPCSRVQTLESTFLPPPPPPPPPPRPPCLVWGHPRADKPQAQRTGPEGRDPGRSRPALAASRPTSAHAPSGAPPSKWVPVVGMLGQRLAGLLAGRDTETPACARFFFIPSIFQQGCLMDGLMGTDAPGLLCCGPYAFSSPPSSPPLSLTSSSSCCPSKPSCPCPSPRWRKRLGPSGSGPAGIEAPTPCAAPGPPWGFRRSLGLDCGQPTASIQIRERCMTSKTHGLDLGTLGHHIRSPAAPFRQAWAGIHGVPRPNIAREIEKFDSGLCAASAGNDRHELLRQRGVLGSSTATLPPATGN</sequence>
<reference evidence="2" key="3">
    <citation type="submission" date="2023-11" db="EMBL/GenBank/DDBJ databases">
        <authorList>
            <person name="Beijen E."/>
            <person name="Ohm R.A."/>
        </authorList>
    </citation>
    <scope>NUCLEOTIDE SEQUENCE</scope>
    <source>
        <strain evidence="2">CBS 150709</strain>
    </source>
</reference>
<dbReference type="EMBL" id="LCWV01000011">
    <property type="protein sequence ID" value="PWI69749.1"/>
    <property type="molecule type" value="Genomic_DNA"/>
</dbReference>
<dbReference type="EMBL" id="JAWRVI010000060">
    <property type="protein sequence ID" value="KAK4083129.1"/>
    <property type="molecule type" value="Genomic_DNA"/>
</dbReference>
<gene>
    <name evidence="3" type="ORF">PCL_00661</name>
    <name evidence="2" type="ORF">Purlil1_10941</name>
</gene>
<feature type="compositionally biased region" description="Pro residues" evidence="1">
    <location>
        <begin position="267"/>
        <end position="280"/>
    </location>
</feature>
<evidence type="ECO:0000313" key="2">
    <source>
        <dbReference type="EMBL" id="KAK4083129.1"/>
    </source>
</evidence>
<feature type="compositionally biased region" description="Basic and acidic residues" evidence="1">
    <location>
        <begin position="287"/>
        <end position="306"/>
    </location>
</feature>
<reference evidence="2 5" key="4">
    <citation type="journal article" date="2024" name="Microbiol. Resour. Announc.">
        <title>Genome annotations for the ascomycete fungi Trichoderma harzianum, Trichoderma aggressivum, and Purpureocillium lilacinum.</title>
        <authorList>
            <person name="Beijen E.P.W."/>
            <person name="Ohm R.A."/>
        </authorList>
    </citation>
    <scope>NUCLEOTIDE SEQUENCE [LARGE SCALE GENOMIC DNA]</scope>
    <source>
        <strain evidence="2 5">CBS 150709</strain>
    </source>
</reference>
<evidence type="ECO:0000313" key="4">
    <source>
        <dbReference type="Proteomes" id="UP000245956"/>
    </source>
</evidence>
<dbReference type="AlphaFoldDB" id="A0A2U3E5I5"/>